<dbReference type="InterPro" id="IPR040662">
    <property type="entry name" value="Tfb2_C"/>
</dbReference>
<evidence type="ECO:0000259" key="10">
    <source>
        <dbReference type="Pfam" id="PF18307"/>
    </source>
</evidence>
<evidence type="ECO:0000256" key="4">
    <source>
        <dbReference type="ARBA" id="ARBA00022763"/>
    </source>
</evidence>
<keyword evidence="8 9" id="KW-0539">Nucleus</keyword>
<keyword evidence="4 9" id="KW-0227">DNA damage</keyword>
<dbReference type="GO" id="GO:0003690">
    <property type="term" value="F:double-stranded DNA binding"/>
    <property type="evidence" value="ECO:0007669"/>
    <property type="project" value="TreeGrafter"/>
</dbReference>
<reference evidence="12" key="1">
    <citation type="journal article" date="2015" name="J. Biotechnol.">
        <title>The structure of the Cyberlindnera jadinii genome and its relation to Candida utilis analyzed by the occurrence of single nucleotide polymorphisms.</title>
        <authorList>
            <person name="Rupp O."/>
            <person name="Brinkrolf K."/>
            <person name="Buerth C."/>
            <person name="Kunigo M."/>
            <person name="Schneider J."/>
            <person name="Jaenicke S."/>
            <person name="Goesmann A."/>
            <person name="Puehler A."/>
            <person name="Jaeger K.-E."/>
            <person name="Ernst J.F."/>
        </authorList>
    </citation>
    <scope>NUCLEOTIDE SEQUENCE [LARGE SCALE GENOMIC DNA]</scope>
    <source>
        <strain evidence="12">ATCC 18201 / CBS 1600 / BCRC 20928 / JCM 3617 / NBRC 0987 / NRRL Y-1542</strain>
    </source>
</reference>
<dbReference type="GO" id="GO:0001671">
    <property type="term" value="F:ATPase activator activity"/>
    <property type="evidence" value="ECO:0007669"/>
    <property type="project" value="InterPro"/>
</dbReference>
<evidence type="ECO:0000256" key="6">
    <source>
        <dbReference type="ARBA" id="ARBA00023163"/>
    </source>
</evidence>
<proteinExistence type="inferred from homology"/>
<evidence type="ECO:0000256" key="3">
    <source>
        <dbReference type="ARBA" id="ARBA00007132"/>
    </source>
</evidence>
<dbReference type="EMBL" id="CDQK01000004">
    <property type="protein sequence ID" value="CEP23268.1"/>
    <property type="molecule type" value="Genomic_DNA"/>
</dbReference>
<evidence type="ECO:0000256" key="9">
    <source>
        <dbReference type="RuleBase" id="RU364024"/>
    </source>
</evidence>
<dbReference type="Pfam" id="PF03849">
    <property type="entry name" value="Tfb2"/>
    <property type="match status" value="1"/>
</dbReference>
<dbReference type="PANTHER" id="PTHR13152">
    <property type="entry name" value="TFIIH, POLYPEPTIDE 4"/>
    <property type="match status" value="1"/>
</dbReference>
<dbReference type="GO" id="GO:0006289">
    <property type="term" value="P:nucleotide-excision repair"/>
    <property type="evidence" value="ECO:0007669"/>
    <property type="project" value="InterPro"/>
</dbReference>
<comment type="function">
    <text evidence="1">Component of the general transcription and DNA repair factor IIH (TFIIH) core complex, which is involved in general and transcription-coupled nucleotide excision repair (NER) of damaged DNA and, when complexed to TFIIK, in RNA transcription by RNA polymerase II. In NER, TFIIH acts by opening DNA around the lesion to allow the excision of the damaged oligonucleotide and its replacement by a new DNA fragment. In transcription, TFIIH has an essential role in transcription initiation. When the pre-initiation complex (PIC) has been established, TFIIH is required for promoter opening and promoter escape. Phosphorylation of the C-terminal tail (CTD) of the largest subunit of RNA polymerase II by the kinase module TFIIK controls the initiation of transcription.</text>
</comment>
<feature type="domain" description="Transcription factor Tfb2 C-terminal" evidence="10">
    <location>
        <begin position="410"/>
        <end position="477"/>
    </location>
</feature>
<dbReference type="Gene3D" id="3.30.70.2610">
    <property type="match status" value="1"/>
</dbReference>
<accession>A0A0H5C5M3</accession>
<evidence type="ECO:0000256" key="8">
    <source>
        <dbReference type="ARBA" id="ARBA00023242"/>
    </source>
</evidence>
<dbReference type="GO" id="GO:0006366">
    <property type="term" value="P:transcription by RNA polymerase II"/>
    <property type="evidence" value="ECO:0007669"/>
    <property type="project" value="UniProtKB-ARBA"/>
</dbReference>
<name>A0A0H5C5M3_CYBJN</name>
<keyword evidence="6 9" id="KW-0804">Transcription</keyword>
<dbReference type="FunFam" id="3.30.70.2610:FF:000001">
    <property type="entry name" value="General transcription factor IIH subunit 4"/>
    <property type="match status" value="1"/>
</dbReference>
<dbReference type="InterPro" id="IPR004598">
    <property type="entry name" value="TFIIH_p52/Tfb2"/>
</dbReference>
<dbReference type="NCBIfam" id="TIGR00625">
    <property type="entry name" value="tfb2"/>
    <property type="match status" value="1"/>
</dbReference>
<gene>
    <name evidence="11" type="primary">TFB2</name>
    <name evidence="11" type="ORF">BN1211_3811</name>
</gene>
<dbReference type="Proteomes" id="UP000038830">
    <property type="component" value="Unassembled WGS sequence"/>
</dbReference>
<evidence type="ECO:0000256" key="2">
    <source>
        <dbReference type="ARBA" id="ARBA00004123"/>
    </source>
</evidence>
<comment type="function">
    <text evidence="9">Component of the general transcription and DNA repair factor IIH (TFIIH) core complex which is involved in general and transcription-coupled nucleotide excision repair (NER) of damaged DNA.</text>
</comment>
<dbReference type="AlphaFoldDB" id="A0A0H5C5M3"/>
<evidence type="ECO:0000256" key="1">
    <source>
        <dbReference type="ARBA" id="ARBA00002817"/>
    </source>
</evidence>
<organism evidence="11 12">
    <name type="scientific">Cyberlindnera jadinii (strain ATCC 18201 / CBS 1600 / BCRC 20928 / JCM 3617 / NBRC 0987 / NRRL Y-1542)</name>
    <name type="common">Torula yeast</name>
    <name type="synonym">Candida utilis</name>
    <dbReference type="NCBI Taxonomy" id="983966"/>
    <lineage>
        <taxon>Eukaryota</taxon>
        <taxon>Fungi</taxon>
        <taxon>Dikarya</taxon>
        <taxon>Ascomycota</taxon>
        <taxon>Saccharomycotina</taxon>
        <taxon>Saccharomycetes</taxon>
        <taxon>Phaffomycetales</taxon>
        <taxon>Phaffomycetaceae</taxon>
        <taxon>Cyberlindnera</taxon>
    </lineage>
</organism>
<evidence type="ECO:0000256" key="7">
    <source>
        <dbReference type="ARBA" id="ARBA00023204"/>
    </source>
</evidence>
<dbReference type="GO" id="GO:0000439">
    <property type="term" value="C:transcription factor TFIIH core complex"/>
    <property type="evidence" value="ECO:0007669"/>
    <property type="project" value="InterPro"/>
</dbReference>
<dbReference type="GO" id="GO:0005675">
    <property type="term" value="C:transcription factor TFIIH holo complex"/>
    <property type="evidence" value="ECO:0007669"/>
    <property type="project" value="TreeGrafter"/>
</dbReference>
<evidence type="ECO:0000313" key="12">
    <source>
        <dbReference type="Proteomes" id="UP000038830"/>
    </source>
</evidence>
<keyword evidence="7 9" id="KW-0234">DNA repair</keyword>
<dbReference type="PANTHER" id="PTHR13152:SF0">
    <property type="entry name" value="GENERAL TRANSCRIPTION FACTOR IIH SUBUNIT 4"/>
    <property type="match status" value="1"/>
</dbReference>
<dbReference type="Pfam" id="PF18307">
    <property type="entry name" value="Tfb2_C"/>
    <property type="match status" value="1"/>
</dbReference>
<evidence type="ECO:0000256" key="5">
    <source>
        <dbReference type="ARBA" id="ARBA00023015"/>
    </source>
</evidence>
<comment type="similarity">
    <text evidence="3 9">Belongs to the TFB2 family.</text>
</comment>
<protein>
    <recommendedName>
        <fullName evidence="9">RNA polymerase II transcription factor B subunit 2</fullName>
    </recommendedName>
</protein>
<keyword evidence="5 9" id="KW-0805">Transcription regulation</keyword>
<sequence>MASKLSVNQYLEGLPESVQTRLYHTPATCLSIFRLLPSLAKFYVTSMIFNEKRVLVQDFDSWINSNGKMEKAEAIRALKALHLIKENNSIAVLNPVFRTSFRLVLTGSESENSFGVVCEASDTHKVDVDFLDKYAANKWETILHFMVGTELEEIPNQAVLTLLRHSGLMIGKTPNAMKITNEGFQFLLQDVNAQLWALLLQYLRMAETLQMDPVDVLNFIFMLGSLELGKDYSLSTLNETQVNMVSDLRDYGLIYQRKSTSRRFYPTRLATTLTSDASTLRTASAAMNKAIERAKDRSASNVSFENAGTIIIETNFKLYAYTNSPLQIAILNLFVHLKQRFANLVTGQITRESIRNALLNGITAEQIITYLETHAHPQMIKSAEEQLGKRLETGEQTNTSLEILQPTIKDQIKLWQLELDRIVAFEGSLFTDFSSLEEYEMLRKYSEEIGCLLWSDNNKKKMFVTEEGKLQVISYAKRHFTKRP</sequence>
<comment type="subcellular location">
    <subcellularLocation>
        <location evidence="2 9">Nucleus</location>
    </subcellularLocation>
</comment>
<evidence type="ECO:0000313" key="11">
    <source>
        <dbReference type="EMBL" id="CEP23268.1"/>
    </source>
</evidence>